<proteinExistence type="predicted"/>
<gene>
    <name evidence="9" type="ORF">EI981_01930</name>
</gene>
<dbReference type="OrthoDB" id="9776552at2"/>
<dbReference type="PANTHER" id="PTHR34220:SF7">
    <property type="entry name" value="SENSOR HISTIDINE KINASE YPDA"/>
    <property type="match status" value="1"/>
</dbReference>
<evidence type="ECO:0000256" key="2">
    <source>
        <dbReference type="ARBA" id="ARBA00022475"/>
    </source>
</evidence>
<dbReference type="GO" id="GO:0000155">
    <property type="term" value="F:phosphorelay sensor kinase activity"/>
    <property type="evidence" value="ECO:0007669"/>
    <property type="project" value="InterPro"/>
</dbReference>
<evidence type="ECO:0000313" key="9">
    <source>
        <dbReference type="EMBL" id="AZS13349.1"/>
    </source>
</evidence>
<dbReference type="PROSITE" id="PS50885">
    <property type="entry name" value="HAMP"/>
    <property type="match status" value="1"/>
</dbReference>
<keyword evidence="7" id="KW-0812">Transmembrane</keyword>
<dbReference type="SUPFAM" id="SSF158472">
    <property type="entry name" value="HAMP domain-like"/>
    <property type="match status" value="1"/>
</dbReference>
<name>A0A3Q9I630_9BACL</name>
<feature type="transmembrane region" description="Helical" evidence="7">
    <location>
        <begin position="12"/>
        <end position="32"/>
    </location>
</feature>
<accession>A0A3Q9I630</accession>
<dbReference type="Pfam" id="PF02518">
    <property type="entry name" value="HATPase_c"/>
    <property type="match status" value="1"/>
</dbReference>
<dbReference type="InterPro" id="IPR003594">
    <property type="entry name" value="HATPase_dom"/>
</dbReference>
<keyword evidence="10" id="KW-1185">Reference proteome</keyword>
<keyword evidence="7" id="KW-1133">Transmembrane helix</keyword>
<evidence type="ECO:0000256" key="4">
    <source>
        <dbReference type="ARBA" id="ARBA00022679"/>
    </source>
</evidence>
<dbReference type="SMART" id="SM00387">
    <property type="entry name" value="HATPase_c"/>
    <property type="match status" value="1"/>
</dbReference>
<keyword evidence="6 7" id="KW-0472">Membrane</keyword>
<evidence type="ECO:0000256" key="5">
    <source>
        <dbReference type="ARBA" id="ARBA00022777"/>
    </source>
</evidence>
<evidence type="ECO:0000256" key="1">
    <source>
        <dbReference type="ARBA" id="ARBA00004651"/>
    </source>
</evidence>
<keyword evidence="2" id="KW-1003">Cell membrane</keyword>
<evidence type="ECO:0000313" key="10">
    <source>
        <dbReference type="Proteomes" id="UP000270678"/>
    </source>
</evidence>
<dbReference type="AlphaFoldDB" id="A0A3Q9I630"/>
<dbReference type="Proteomes" id="UP000270678">
    <property type="component" value="Chromosome"/>
</dbReference>
<evidence type="ECO:0000259" key="8">
    <source>
        <dbReference type="PROSITE" id="PS50885"/>
    </source>
</evidence>
<dbReference type="Gene3D" id="6.10.340.10">
    <property type="match status" value="1"/>
</dbReference>
<dbReference type="EMBL" id="CP034346">
    <property type="protein sequence ID" value="AZS13349.1"/>
    <property type="molecule type" value="Genomic_DNA"/>
</dbReference>
<dbReference type="KEGG" id="plut:EI981_01930"/>
<dbReference type="InterPro" id="IPR036890">
    <property type="entry name" value="HATPase_C_sf"/>
</dbReference>
<dbReference type="RefSeq" id="WP_126994936.1">
    <property type="nucleotide sequence ID" value="NZ_CP034346.1"/>
</dbReference>
<dbReference type="InterPro" id="IPR010559">
    <property type="entry name" value="Sig_transdc_His_kin_internal"/>
</dbReference>
<reference evidence="10" key="1">
    <citation type="submission" date="2018-12" db="EMBL/GenBank/DDBJ databases">
        <title>Complete genome sequence of Paenibacillus sp. MBLB1234.</title>
        <authorList>
            <person name="Nam Y.-D."/>
            <person name="Kang J."/>
            <person name="Chung W.-H."/>
            <person name="Park Y.S."/>
        </authorList>
    </citation>
    <scope>NUCLEOTIDE SEQUENCE [LARGE SCALE GENOMIC DNA]</scope>
    <source>
        <strain evidence="10">MBLB1234</strain>
    </source>
</reference>
<keyword evidence="5 9" id="KW-0418">Kinase</keyword>
<dbReference type="InterPro" id="IPR003660">
    <property type="entry name" value="HAMP_dom"/>
</dbReference>
<evidence type="ECO:0000256" key="3">
    <source>
        <dbReference type="ARBA" id="ARBA00022553"/>
    </source>
</evidence>
<dbReference type="Gene3D" id="3.30.565.10">
    <property type="entry name" value="Histidine kinase-like ATPase, C-terminal domain"/>
    <property type="match status" value="1"/>
</dbReference>
<dbReference type="Pfam" id="PF06580">
    <property type="entry name" value="His_kinase"/>
    <property type="match status" value="1"/>
</dbReference>
<keyword evidence="4" id="KW-0808">Transferase</keyword>
<dbReference type="PANTHER" id="PTHR34220">
    <property type="entry name" value="SENSOR HISTIDINE KINASE YPDA"/>
    <property type="match status" value="1"/>
</dbReference>
<sequence length="579" mass="66926">MFLMKRSLFAKILLSMLITTTVPLLITNYMSYHTIGRAVQEQLVELNQSSMAIKMSGITKYIHDVSLLSYTYYGDPELMRLLTKRETQTPAESVYIKQRIGRNYAAFPEIRSIIYKSALTNKPFIVKSDLNERIPMPDFAEQPQAVEDGGEFSQEYSIVEWGGEKRLRINKTFIDTSDRELLGMTTMIVRDTELKQLANPLGTDEDSRTYIFLQDDLQLLYATPGPDEDQDWIERLREEPRAVKGLINDPKGIYIYYKDDAYNLPITLVRFIPQAVIDQAGKKALNESFTIQLIVTVFITVMAGLISYFMLFRIKRILRHIKHIQMGNFDIQANSTSSDELGVLEDRFQEMIKQLDILWNQQYRYQLEVSTARLKMLQAQINPHFLFNTLQSIGSLAIKKNVPEVSDKLAELGAMFRYSMDIDTEEVRLQDELEHLNYYISLQIGRYQDRIQFKQSCQEEALGIPVPKMVLQPLVENSIVHGIERGEGIGEIHVEIEAAEKLIIRVIDNGRGFSEETIQEIRDQYSEQLIQQESRSRIGLINVFKRLQLYCGEGFIWSIESEPYIRTTVTLEIPYQHGS</sequence>
<organism evidence="9 10">
    <name type="scientific">Paenibacillus lutimineralis</name>
    <dbReference type="NCBI Taxonomy" id="2707005"/>
    <lineage>
        <taxon>Bacteria</taxon>
        <taxon>Bacillati</taxon>
        <taxon>Bacillota</taxon>
        <taxon>Bacilli</taxon>
        <taxon>Bacillales</taxon>
        <taxon>Paenibacillaceae</taxon>
        <taxon>Paenibacillus</taxon>
    </lineage>
</organism>
<evidence type="ECO:0000256" key="7">
    <source>
        <dbReference type="SAM" id="Phobius"/>
    </source>
</evidence>
<feature type="transmembrane region" description="Helical" evidence="7">
    <location>
        <begin position="289"/>
        <end position="312"/>
    </location>
</feature>
<dbReference type="SUPFAM" id="SSF55874">
    <property type="entry name" value="ATPase domain of HSP90 chaperone/DNA topoisomerase II/histidine kinase"/>
    <property type="match status" value="1"/>
</dbReference>
<evidence type="ECO:0000256" key="6">
    <source>
        <dbReference type="ARBA" id="ARBA00023136"/>
    </source>
</evidence>
<protein>
    <submittedName>
        <fullName evidence="9">Sensor histidine kinase</fullName>
    </submittedName>
</protein>
<dbReference type="CDD" id="cd06225">
    <property type="entry name" value="HAMP"/>
    <property type="match status" value="1"/>
</dbReference>
<feature type="domain" description="HAMP" evidence="8">
    <location>
        <begin position="308"/>
        <end position="360"/>
    </location>
</feature>
<dbReference type="GO" id="GO:0005886">
    <property type="term" value="C:plasma membrane"/>
    <property type="evidence" value="ECO:0007669"/>
    <property type="project" value="UniProtKB-SubCell"/>
</dbReference>
<dbReference type="InterPro" id="IPR050640">
    <property type="entry name" value="Bact_2-comp_sensor_kinase"/>
</dbReference>
<comment type="subcellular location">
    <subcellularLocation>
        <location evidence="1">Cell membrane</location>
        <topology evidence="1">Multi-pass membrane protein</topology>
    </subcellularLocation>
</comment>
<keyword evidence="3" id="KW-0597">Phosphoprotein</keyword>